<protein>
    <submittedName>
        <fullName evidence="1">ATP-binding protein</fullName>
    </submittedName>
</protein>
<evidence type="ECO:0000313" key="1">
    <source>
        <dbReference type="EMBL" id="MFD0787983.1"/>
    </source>
</evidence>
<organism evidence="1 2">
    <name type="scientific">Micromonospora azadirachtae</name>
    <dbReference type="NCBI Taxonomy" id="1970735"/>
    <lineage>
        <taxon>Bacteria</taxon>
        <taxon>Bacillati</taxon>
        <taxon>Actinomycetota</taxon>
        <taxon>Actinomycetes</taxon>
        <taxon>Micromonosporales</taxon>
        <taxon>Micromonosporaceae</taxon>
        <taxon>Micromonospora</taxon>
    </lineage>
</organism>
<reference evidence="2" key="1">
    <citation type="journal article" date="2019" name="Int. J. Syst. Evol. Microbiol.">
        <title>The Global Catalogue of Microorganisms (GCM) 10K type strain sequencing project: providing services to taxonomists for standard genome sequencing and annotation.</title>
        <authorList>
            <consortium name="The Broad Institute Genomics Platform"/>
            <consortium name="The Broad Institute Genome Sequencing Center for Infectious Disease"/>
            <person name="Wu L."/>
            <person name="Ma J."/>
        </authorList>
    </citation>
    <scope>NUCLEOTIDE SEQUENCE [LARGE SCALE GENOMIC DNA]</scope>
    <source>
        <strain evidence="2">JCM 32148</strain>
    </source>
</reference>
<evidence type="ECO:0000313" key="2">
    <source>
        <dbReference type="Proteomes" id="UP001597053"/>
    </source>
</evidence>
<keyword evidence="1" id="KW-0547">Nucleotide-binding</keyword>
<accession>A0ABW3AAF1</accession>
<dbReference type="EMBL" id="JBHTHM010002405">
    <property type="protein sequence ID" value="MFD0787983.1"/>
    <property type="molecule type" value="Genomic_DNA"/>
</dbReference>
<dbReference type="Proteomes" id="UP001597053">
    <property type="component" value="Unassembled WGS sequence"/>
</dbReference>
<keyword evidence="1" id="KW-0067">ATP-binding</keyword>
<feature type="non-terminal residue" evidence="1">
    <location>
        <position position="21"/>
    </location>
</feature>
<gene>
    <name evidence="1" type="ORF">ACFQZ8_29085</name>
</gene>
<keyword evidence="2" id="KW-1185">Reference proteome</keyword>
<proteinExistence type="predicted"/>
<comment type="caution">
    <text evidence="1">The sequence shown here is derived from an EMBL/GenBank/DDBJ whole genome shotgun (WGS) entry which is preliminary data.</text>
</comment>
<dbReference type="GO" id="GO:0005524">
    <property type="term" value="F:ATP binding"/>
    <property type="evidence" value="ECO:0007669"/>
    <property type="project" value="UniProtKB-KW"/>
</dbReference>
<sequence>MMATVRLSFSPAPVHVRTARL</sequence>
<name>A0ABW3AAF1_9ACTN</name>